<dbReference type="PANTHER" id="PTHR24104:SF25">
    <property type="entry name" value="PROTEIN LIN-41"/>
    <property type="match status" value="1"/>
</dbReference>
<dbReference type="Proteomes" id="UP000225706">
    <property type="component" value="Unassembled WGS sequence"/>
</dbReference>
<dbReference type="GO" id="GO:0000209">
    <property type="term" value="P:protein polyubiquitination"/>
    <property type="evidence" value="ECO:0007669"/>
    <property type="project" value="TreeGrafter"/>
</dbReference>
<dbReference type="GO" id="GO:0043161">
    <property type="term" value="P:proteasome-mediated ubiquitin-dependent protein catabolic process"/>
    <property type="evidence" value="ECO:0007669"/>
    <property type="project" value="TreeGrafter"/>
</dbReference>
<dbReference type="PANTHER" id="PTHR24104">
    <property type="entry name" value="E3 UBIQUITIN-PROTEIN LIGASE NHLRC1-RELATED"/>
    <property type="match status" value="1"/>
</dbReference>
<name>A0A2B4S7S8_STYPI</name>
<dbReference type="AlphaFoldDB" id="A0A2B4S7S8"/>
<dbReference type="GO" id="GO:0008270">
    <property type="term" value="F:zinc ion binding"/>
    <property type="evidence" value="ECO:0007669"/>
    <property type="project" value="UniProtKB-KW"/>
</dbReference>
<dbReference type="InterPro" id="IPR050952">
    <property type="entry name" value="TRIM-NHL_E3_ligases"/>
</dbReference>
<dbReference type="InterPro" id="IPR011042">
    <property type="entry name" value="6-blade_b-propeller_TolB-like"/>
</dbReference>
<dbReference type="EMBL" id="LSMT01000138">
    <property type="protein sequence ID" value="PFX25951.1"/>
    <property type="molecule type" value="Genomic_DNA"/>
</dbReference>
<feature type="compositionally biased region" description="Polar residues" evidence="1">
    <location>
        <begin position="575"/>
        <end position="584"/>
    </location>
</feature>
<proteinExistence type="predicted"/>
<accession>A0A2B4S7S8</accession>
<protein>
    <recommendedName>
        <fullName evidence="4">Tripartite motif-containing protein 3</fullName>
    </recommendedName>
</protein>
<feature type="compositionally biased region" description="Basic and acidic residues" evidence="1">
    <location>
        <begin position="585"/>
        <end position="594"/>
    </location>
</feature>
<reference evidence="3" key="1">
    <citation type="journal article" date="2017" name="bioRxiv">
        <title>Comparative analysis of the genomes of Stylophora pistillata and Acropora digitifera provides evidence for extensive differences between species of corals.</title>
        <authorList>
            <person name="Voolstra C.R."/>
            <person name="Li Y."/>
            <person name="Liew Y.J."/>
            <person name="Baumgarten S."/>
            <person name="Zoccola D."/>
            <person name="Flot J.-F."/>
            <person name="Tambutte S."/>
            <person name="Allemand D."/>
            <person name="Aranda M."/>
        </authorList>
    </citation>
    <scope>NUCLEOTIDE SEQUENCE [LARGE SCALE GENOMIC DNA]</scope>
</reference>
<comment type="caution">
    <text evidence="2">The sequence shown here is derived from an EMBL/GenBank/DDBJ whole genome shotgun (WGS) entry which is preliminary data.</text>
</comment>
<feature type="region of interest" description="Disordered" evidence="1">
    <location>
        <begin position="575"/>
        <end position="594"/>
    </location>
</feature>
<dbReference type="OrthoDB" id="5971427at2759"/>
<dbReference type="SUPFAM" id="SSF101898">
    <property type="entry name" value="NHL repeat"/>
    <property type="match status" value="1"/>
</dbReference>
<keyword evidence="3" id="KW-1185">Reference proteome</keyword>
<dbReference type="GO" id="GO:0061630">
    <property type="term" value="F:ubiquitin protein ligase activity"/>
    <property type="evidence" value="ECO:0007669"/>
    <property type="project" value="TreeGrafter"/>
</dbReference>
<organism evidence="2 3">
    <name type="scientific">Stylophora pistillata</name>
    <name type="common">Smooth cauliflower coral</name>
    <dbReference type="NCBI Taxonomy" id="50429"/>
    <lineage>
        <taxon>Eukaryota</taxon>
        <taxon>Metazoa</taxon>
        <taxon>Cnidaria</taxon>
        <taxon>Anthozoa</taxon>
        <taxon>Hexacorallia</taxon>
        <taxon>Scleractinia</taxon>
        <taxon>Astrocoeniina</taxon>
        <taxon>Pocilloporidae</taxon>
        <taxon>Stylophora</taxon>
    </lineage>
</organism>
<sequence>MLPIIAVVIKDTIGLLVSKGRDWVVEKLKDGDVTDKKFRSLLIREIDNISSKLDALARQHLLTSISFFKQGLVYLFTLLDEGRVLRLNGIALTSPGTCSAARFRSETTVDTASAIVDSLKKMQLAGLSDSHKRALIDAKEAFKTACLEATKAFNNEALSTTDRIRAMAIRAAAKILEKVDYPEDAITACLLYLEELNSMPAVQGSFKIEVEKSFMAYFNQAERRGIICSVCKINRIIYDFTQTVDKGIPLLLWPTVDTGNNKFDPLRDVRVTEITHEQGTEHCSVSPQSFSQREGEENSLKLPSCIAANLSGKFIFGDNWDKTVKMFDNRGKFINLFSLPVDSFSAKLPVRDLATDSNGNIYVLLQEKTPETERQIEKFEIYVFTENAEFHHKLSLREGFWTKMIVNDKSKVVLLEEISRIEDLIHVYENDGQFFRSFGKGILKIVLDITAMNDGHVMVLALEDWSANYAYVHIFSEHGHHLNVFKLRNYDFTRFTFYLASNLIVVAGNNRMEKVLHVDIYSKDGEFVRCTQLDGQISDFHLKEIGVSKEGHIALLSYSARHLNMWKVVETSVTTTDNSPSQDYTHPDDQTTSS</sequence>
<evidence type="ECO:0000256" key="1">
    <source>
        <dbReference type="SAM" id="MobiDB-lite"/>
    </source>
</evidence>
<gene>
    <name evidence="2" type="ORF">AWC38_SpisGene9417</name>
</gene>
<evidence type="ECO:0000313" key="3">
    <source>
        <dbReference type="Proteomes" id="UP000225706"/>
    </source>
</evidence>
<dbReference type="Gene3D" id="2.120.10.30">
    <property type="entry name" value="TolB, C-terminal domain"/>
    <property type="match status" value="1"/>
</dbReference>
<evidence type="ECO:0008006" key="4">
    <source>
        <dbReference type="Google" id="ProtNLM"/>
    </source>
</evidence>
<evidence type="ECO:0000313" key="2">
    <source>
        <dbReference type="EMBL" id="PFX25951.1"/>
    </source>
</evidence>